<dbReference type="Gene3D" id="1.10.510.10">
    <property type="entry name" value="Transferase(Phosphotransferase) domain 1"/>
    <property type="match status" value="1"/>
</dbReference>
<dbReference type="GO" id="GO:0004674">
    <property type="term" value="F:protein serine/threonine kinase activity"/>
    <property type="evidence" value="ECO:0007669"/>
    <property type="project" value="TreeGrafter"/>
</dbReference>
<evidence type="ECO:0000259" key="7">
    <source>
        <dbReference type="PROSITE" id="PS50011"/>
    </source>
</evidence>
<dbReference type="GO" id="GO:0005524">
    <property type="term" value="F:ATP binding"/>
    <property type="evidence" value="ECO:0007669"/>
    <property type="project" value="UniProtKB-UniRule"/>
</dbReference>
<evidence type="ECO:0000256" key="1">
    <source>
        <dbReference type="ARBA" id="ARBA00022679"/>
    </source>
</evidence>
<dbReference type="Pfam" id="PF00069">
    <property type="entry name" value="Pkinase"/>
    <property type="match status" value="1"/>
</dbReference>
<feature type="transmembrane region" description="Helical" evidence="6">
    <location>
        <begin position="429"/>
        <end position="453"/>
    </location>
</feature>
<comment type="caution">
    <text evidence="8">The sequence shown here is derived from an EMBL/GenBank/DDBJ whole genome shotgun (WGS) entry which is preliminary data.</text>
</comment>
<sequence>MQNSMVWQAGQLLHNGKYEILEVLGRGGFGLTYKARHRQLTLEVVIKTPDILQKRDTEYEDYVKQFEAEALKLAKFSQTPHAHIVRISDFFTEGQVPCLVMDFIQGQTLMERVKTQGKLSEAECLKYIRQIGSALEVVHQAGIVHRDAHPGNIMIQPNGNAILIDFGIAKEIIPASSSTDYAANPSFAPYEQVYKGSKANRQPSVDIYALAASFYYAVTGQRPTPSLERRLDNRPLTSPKEINPNLSDHLNKAITLGMALEKENRPQSMSDWLQQLELPPPPVEEKYRQEKVNPPQPRKEPKGKDFPWGLLIGVFLMYGVIGYSVWIFSTPWLLVLGTVFSAIAFAVNFTWAVLCCFVLTIVMSWALLVLVVSIMSKGSFSFMWIRVFAMIVVIPVSLIMFIISFGVAFTVYENNYPYTNKLEKYFGGFYSFLIISGTNLSGLASGWLLAFLLHSKG</sequence>
<reference evidence="8 9" key="1">
    <citation type="journal article" date="2013" name="Genome Announc.">
        <title>Whole-Genome Sequence of Microcystis aeruginosa TAIHU98, a Nontoxic Bloom-Forming Strain Isolated from Taihu Lake, China.</title>
        <authorList>
            <person name="Yang C."/>
            <person name="Zhang W."/>
            <person name="Ren M."/>
            <person name="Song L."/>
            <person name="Li T."/>
            <person name="Zhao J."/>
        </authorList>
    </citation>
    <scope>NUCLEOTIDE SEQUENCE [LARGE SCALE GENOMIC DNA]</scope>
    <source>
        <strain evidence="8 9">TAIHU98</strain>
    </source>
</reference>
<evidence type="ECO:0000256" key="4">
    <source>
        <dbReference type="ARBA" id="ARBA00022840"/>
    </source>
</evidence>
<dbReference type="InterPro" id="IPR017441">
    <property type="entry name" value="Protein_kinase_ATP_BS"/>
</dbReference>
<gene>
    <name evidence="8" type="ORF">O53_2982</name>
</gene>
<evidence type="ECO:0000256" key="3">
    <source>
        <dbReference type="ARBA" id="ARBA00022777"/>
    </source>
</evidence>
<feature type="transmembrane region" description="Helical" evidence="6">
    <location>
        <begin position="387"/>
        <end position="409"/>
    </location>
</feature>
<dbReference type="InterPro" id="IPR000719">
    <property type="entry name" value="Prot_kinase_dom"/>
</dbReference>
<feature type="binding site" evidence="5">
    <location>
        <position position="47"/>
    </location>
    <ligand>
        <name>ATP</name>
        <dbReference type="ChEBI" id="CHEBI:30616"/>
    </ligand>
</feature>
<evidence type="ECO:0000256" key="5">
    <source>
        <dbReference type="PROSITE-ProRule" id="PRU10141"/>
    </source>
</evidence>
<organism evidence="8 9">
    <name type="scientific">Microcystis aeruginosa TAIHU98</name>
    <dbReference type="NCBI Taxonomy" id="1134457"/>
    <lineage>
        <taxon>Bacteria</taxon>
        <taxon>Bacillati</taxon>
        <taxon>Cyanobacteriota</taxon>
        <taxon>Cyanophyceae</taxon>
        <taxon>Oscillatoriophycideae</taxon>
        <taxon>Chroococcales</taxon>
        <taxon>Microcystaceae</taxon>
        <taxon>Microcystis</taxon>
    </lineage>
</organism>
<feature type="transmembrane region" description="Helical" evidence="6">
    <location>
        <begin position="308"/>
        <end position="329"/>
    </location>
</feature>
<dbReference type="AlphaFoldDB" id="L7E5M8"/>
<evidence type="ECO:0000256" key="6">
    <source>
        <dbReference type="SAM" id="Phobius"/>
    </source>
</evidence>
<name>L7E5M8_MICAE</name>
<keyword evidence="6" id="KW-0472">Membrane</keyword>
<dbReference type="PROSITE" id="PS50011">
    <property type="entry name" value="PROTEIN_KINASE_DOM"/>
    <property type="match status" value="1"/>
</dbReference>
<dbReference type="SUPFAM" id="SSF56112">
    <property type="entry name" value="Protein kinase-like (PK-like)"/>
    <property type="match status" value="1"/>
</dbReference>
<keyword evidence="1" id="KW-0808">Transferase</keyword>
<keyword evidence="6" id="KW-1133">Transmembrane helix</keyword>
<evidence type="ECO:0000256" key="2">
    <source>
        <dbReference type="ARBA" id="ARBA00022741"/>
    </source>
</evidence>
<protein>
    <submittedName>
        <fullName evidence="8">Kinase domain protein</fullName>
    </submittedName>
</protein>
<dbReference type="InterPro" id="IPR011009">
    <property type="entry name" value="Kinase-like_dom_sf"/>
</dbReference>
<dbReference type="EMBL" id="ANKQ01000002">
    <property type="protein sequence ID" value="ELP54166.1"/>
    <property type="molecule type" value="Genomic_DNA"/>
</dbReference>
<evidence type="ECO:0000313" key="8">
    <source>
        <dbReference type="EMBL" id="ELP54166.1"/>
    </source>
</evidence>
<dbReference type="CDD" id="cd14014">
    <property type="entry name" value="STKc_PknB_like"/>
    <property type="match status" value="1"/>
</dbReference>
<dbReference type="PANTHER" id="PTHR43289:SF34">
    <property type="entry name" value="SERINE_THREONINE-PROTEIN KINASE YBDM-RELATED"/>
    <property type="match status" value="1"/>
</dbReference>
<feature type="transmembrane region" description="Helical" evidence="6">
    <location>
        <begin position="349"/>
        <end position="375"/>
    </location>
</feature>
<keyword evidence="3 8" id="KW-0418">Kinase</keyword>
<evidence type="ECO:0000313" key="9">
    <source>
        <dbReference type="Proteomes" id="UP000010932"/>
    </source>
</evidence>
<dbReference type="PANTHER" id="PTHR43289">
    <property type="entry name" value="MITOGEN-ACTIVATED PROTEIN KINASE KINASE KINASE 20-RELATED"/>
    <property type="match status" value="1"/>
</dbReference>
<dbReference type="Proteomes" id="UP000010932">
    <property type="component" value="Unassembled WGS sequence"/>
</dbReference>
<dbReference type="Gene3D" id="3.30.200.20">
    <property type="entry name" value="Phosphorylase Kinase, domain 1"/>
    <property type="match status" value="1"/>
</dbReference>
<dbReference type="PATRIC" id="fig|1134457.3.peg.2556"/>
<keyword evidence="2 5" id="KW-0547">Nucleotide-binding</keyword>
<keyword evidence="4 5" id="KW-0067">ATP-binding</keyword>
<accession>L7E5M8</accession>
<feature type="domain" description="Protein kinase" evidence="7">
    <location>
        <begin position="18"/>
        <end position="278"/>
    </location>
</feature>
<proteinExistence type="predicted"/>
<keyword evidence="6" id="KW-0812">Transmembrane</keyword>
<dbReference type="PROSITE" id="PS00107">
    <property type="entry name" value="PROTEIN_KINASE_ATP"/>
    <property type="match status" value="1"/>
</dbReference>